<name>A0A9P6DRZ4_9AGAM</name>
<comment type="caution">
    <text evidence="2">The sequence shown here is derived from an EMBL/GenBank/DDBJ whole genome shotgun (WGS) entry which is preliminary data.</text>
</comment>
<protein>
    <submittedName>
        <fullName evidence="2">Uncharacterized protein</fullName>
    </submittedName>
</protein>
<reference evidence="2" key="1">
    <citation type="journal article" date="2020" name="Nat. Commun.">
        <title>Large-scale genome sequencing of mycorrhizal fungi provides insights into the early evolution of symbiotic traits.</title>
        <authorList>
            <person name="Miyauchi S."/>
            <person name="Kiss E."/>
            <person name="Kuo A."/>
            <person name="Drula E."/>
            <person name="Kohler A."/>
            <person name="Sanchez-Garcia M."/>
            <person name="Morin E."/>
            <person name="Andreopoulos B."/>
            <person name="Barry K.W."/>
            <person name="Bonito G."/>
            <person name="Buee M."/>
            <person name="Carver A."/>
            <person name="Chen C."/>
            <person name="Cichocki N."/>
            <person name="Clum A."/>
            <person name="Culley D."/>
            <person name="Crous P.W."/>
            <person name="Fauchery L."/>
            <person name="Girlanda M."/>
            <person name="Hayes R.D."/>
            <person name="Keri Z."/>
            <person name="LaButti K."/>
            <person name="Lipzen A."/>
            <person name="Lombard V."/>
            <person name="Magnuson J."/>
            <person name="Maillard F."/>
            <person name="Murat C."/>
            <person name="Nolan M."/>
            <person name="Ohm R.A."/>
            <person name="Pangilinan J."/>
            <person name="Pereira M.F."/>
            <person name="Perotto S."/>
            <person name="Peter M."/>
            <person name="Pfister S."/>
            <person name="Riley R."/>
            <person name="Sitrit Y."/>
            <person name="Stielow J.B."/>
            <person name="Szollosi G."/>
            <person name="Zifcakova L."/>
            <person name="Stursova M."/>
            <person name="Spatafora J.W."/>
            <person name="Tedersoo L."/>
            <person name="Vaario L.M."/>
            <person name="Yamada A."/>
            <person name="Yan M."/>
            <person name="Wang P."/>
            <person name="Xu J."/>
            <person name="Bruns T."/>
            <person name="Baldrian P."/>
            <person name="Vilgalys R."/>
            <person name="Dunand C."/>
            <person name="Henrissat B."/>
            <person name="Grigoriev I.V."/>
            <person name="Hibbett D."/>
            <person name="Nagy L.G."/>
            <person name="Martin F.M."/>
        </authorList>
    </citation>
    <scope>NUCLEOTIDE SEQUENCE</scope>
    <source>
        <strain evidence="2">UP504</strain>
    </source>
</reference>
<accession>A0A9P6DRZ4</accession>
<evidence type="ECO:0000313" key="3">
    <source>
        <dbReference type="Proteomes" id="UP000886523"/>
    </source>
</evidence>
<feature type="region of interest" description="Disordered" evidence="1">
    <location>
        <begin position="1"/>
        <end position="66"/>
    </location>
</feature>
<dbReference type="EMBL" id="MU129046">
    <property type="protein sequence ID" value="KAF9508943.1"/>
    <property type="molecule type" value="Genomic_DNA"/>
</dbReference>
<sequence>MAEWRSRSSKRSDPGVPDKGARYSTGRGLTKSLPVESPDALRDRNKNKKNLEDAVERTKKTSAEDG</sequence>
<keyword evidence="3" id="KW-1185">Reference proteome</keyword>
<evidence type="ECO:0000256" key="1">
    <source>
        <dbReference type="SAM" id="MobiDB-lite"/>
    </source>
</evidence>
<dbReference type="Proteomes" id="UP000886523">
    <property type="component" value="Unassembled WGS sequence"/>
</dbReference>
<dbReference type="AlphaFoldDB" id="A0A9P6DRZ4"/>
<feature type="compositionally biased region" description="Basic and acidic residues" evidence="1">
    <location>
        <begin position="39"/>
        <end position="66"/>
    </location>
</feature>
<organism evidence="2 3">
    <name type="scientific">Hydnum rufescens UP504</name>
    <dbReference type="NCBI Taxonomy" id="1448309"/>
    <lineage>
        <taxon>Eukaryota</taxon>
        <taxon>Fungi</taxon>
        <taxon>Dikarya</taxon>
        <taxon>Basidiomycota</taxon>
        <taxon>Agaricomycotina</taxon>
        <taxon>Agaricomycetes</taxon>
        <taxon>Cantharellales</taxon>
        <taxon>Hydnaceae</taxon>
        <taxon>Hydnum</taxon>
    </lineage>
</organism>
<evidence type="ECO:0000313" key="2">
    <source>
        <dbReference type="EMBL" id="KAF9508943.1"/>
    </source>
</evidence>
<proteinExistence type="predicted"/>
<gene>
    <name evidence="2" type="ORF">BS47DRAFT_1349751</name>
</gene>
<feature type="compositionally biased region" description="Basic and acidic residues" evidence="1">
    <location>
        <begin position="1"/>
        <end position="13"/>
    </location>
</feature>